<dbReference type="EMBL" id="GG663369">
    <property type="protein sequence ID" value="EEH06433.1"/>
    <property type="molecule type" value="Genomic_DNA"/>
</dbReference>
<keyword evidence="2" id="KW-1185">Reference proteome</keyword>
<name>C0NQG1_AJECG</name>
<proteinExistence type="predicted"/>
<dbReference type="RefSeq" id="XP_045286914.1">
    <property type="nucleotide sequence ID" value="XM_045432798.1"/>
</dbReference>
<dbReference type="Proteomes" id="UP000001631">
    <property type="component" value="Unassembled WGS sequence"/>
</dbReference>
<sequence>MECYVVHPAFLRWPGELRQIAISRSQVAPPFLPNVNLHGSPRAFTYGATEDPYRGLYQFAAPTIVSSLVFTGLYRHSRPAKLRDFRTTESPSGSRNSARA</sequence>
<evidence type="ECO:0000313" key="1">
    <source>
        <dbReference type="EMBL" id="EEH06433.1"/>
    </source>
</evidence>
<reference evidence="1" key="1">
    <citation type="submission" date="2009-02" db="EMBL/GenBank/DDBJ databases">
        <title>The Genome Sequence of Ajellomyces capsulatus strain G186AR.</title>
        <authorList>
            <consortium name="The Broad Institute Genome Sequencing Platform"/>
            <person name="Champion M."/>
            <person name="Cuomo C."/>
            <person name="Ma L.-J."/>
            <person name="Henn M.R."/>
            <person name="Sil A."/>
            <person name="Goldman B."/>
            <person name="Young S.K."/>
            <person name="Kodira C.D."/>
            <person name="Zeng Q."/>
            <person name="Koehrsen M."/>
            <person name="Alvarado L."/>
            <person name="Berlin A."/>
            <person name="Borenstein D."/>
            <person name="Chen Z."/>
            <person name="Engels R."/>
            <person name="Freedman E."/>
            <person name="Gellesch M."/>
            <person name="Goldberg J."/>
            <person name="Griggs A."/>
            <person name="Gujja S."/>
            <person name="Heiman D."/>
            <person name="Hepburn T."/>
            <person name="Howarth C."/>
            <person name="Jen D."/>
            <person name="Larson L."/>
            <person name="Lewis B."/>
            <person name="Mehta T."/>
            <person name="Park D."/>
            <person name="Pearson M."/>
            <person name="Roberts A."/>
            <person name="Saif S."/>
            <person name="Shea T."/>
            <person name="Shenoy N."/>
            <person name="Sisk P."/>
            <person name="Stolte C."/>
            <person name="Sykes S."/>
            <person name="Walk T."/>
            <person name="White J."/>
            <person name="Yandava C."/>
            <person name="Klein B."/>
            <person name="McEwen J.G."/>
            <person name="Puccia R."/>
            <person name="Goldman G.H."/>
            <person name="Felipe M.S."/>
            <person name="Nino-Vega G."/>
            <person name="San-Blas G."/>
            <person name="Taylor J."/>
            <person name="Mendoza L."/>
            <person name="Galagan J."/>
            <person name="Nusbaum C."/>
            <person name="Birren B."/>
        </authorList>
    </citation>
    <scope>NUCLEOTIDE SEQUENCE</scope>
    <source>
        <strain evidence="1">G186AR</strain>
    </source>
</reference>
<organism evidence="1 2">
    <name type="scientific">Ajellomyces capsulatus (strain G186AR / H82 / ATCC MYA-2454 / RMSCC 2432)</name>
    <name type="common">Darling's disease fungus</name>
    <name type="synonym">Histoplasma capsulatum</name>
    <dbReference type="NCBI Taxonomy" id="447093"/>
    <lineage>
        <taxon>Eukaryota</taxon>
        <taxon>Fungi</taxon>
        <taxon>Dikarya</taxon>
        <taxon>Ascomycota</taxon>
        <taxon>Pezizomycotina</taxon>
        <taxon>Eurotiomycetes</taxon>
        <taxon>Eurotiomycetidae</taxon>
        <taxon>Onygenales</taxon>
        <taxon>Ajellomycetaceae</taxon>
        <taxon>Histoplasma</taxon>
    </lineage>
</organism>
<evidence type="ECO:0000313" key="2">
    <source>
        <dbReference type="Proteomes" id="UP000001631"/>
    </source>
</evidence>
<dbReference type="GeneID" id="69038765"/>
<accession>C0NQG1</accession>
<dbReference type="AlphaFoldDB" id="C0NQG1"/>
<dbReference type="HOGENOM" id="CLU_2305251_0_0_1"/>
<protein>
    <submittedName>
        <fullName evidence="1">Uncharacterized protein</fullName>
    </submittedName>
</protein>
<gene>
    <name evidence="1" type="ORF">HCBG_05749</name>
</gene>
<dbReference type="InParanoid" id="C0NQG1"/>